<evidence type="ECO:0000256" key="3">
    <source>
        <dbReference type="ARBA" id="ARBA00022843"/>
    </source>
</evidence>
<evidence type="ECO:0000313" key="9">
    <source>
        <dbReference type="Proteomes" id="UP000188533"/>
    </source>
</evidence>
<dbReference type="PROSITE" id="PS50069">
    <property type="entry name" value="CULLIN_2"/>
    <property type="match status" value="1"/>
</dbReference>
<dbReference type="GO" id="GO:0004672">
    <property type="term" value="F:protein kinase activity"/>
    <property type="evidence" value="ECO:0007669"/>
    <property type="project" value="InterPro"/>
</dbReference>
<dbReference type="Pfam" id="PF00069">
    <property type="entry name" value="Pkinase"/>
    <property type="match status" value="2"/>
</dbReference>
<keyword evidence="3" id="KW-0832">Ubl conjugation</keyword>
<dbReference type="GO" id="GO:0031625">
    <property type="term" value="F:ubiquitin protein ligase binding"/>
    <property type="evidence" value="ECO:0007669"/>
    <property type="project" value="InterPro"/>
</dbReference>
<dbReference type="EMBL" id="BDGU01000250">
    <property type="protein sequence ID" value="GAW05432.1"/>
    <property type="molecule type" value="Genomic_DNA"/>
</dbReference>
<evidence type="ECO:0000256" key="4">
    <source>
        <dbReference type="PROSITE-ProRule" id="PRU00330"/>
    </source>
</evidence>
<keyword evidence="9" id="KW-1185">Reference proteome</keyword>
<dbReference type="InterPro" id="IPR045093">
    <property type="entry name" value="Cullin"/>
</dbReference>
<keyword evidence="2" id="KW-1017">Isopeptide bond</keyword>
<dbReference type="PROSITE" id="PS50011">
    <property type="entry name" value="PROTEIN_KINASE_DOM"/>
    <property type="match status" value="1"/>
</dbReference>
<evidence type="ECO:0000259" key="6">
    <source>
        <dbReference type="PROSITE" id="PS50011"/>
    </source>
</evidence>
<proteinExistence type="inferred from homology"/>
<feature type="domain" description="Cullin family profile" evidence="7">
    <location>
        <begin position="759"/>
        <end position="977"/>
    </location>
</feature>
<dbReference type="InterPro" id="IPR036388">
    <property type="entry name" value="WH-like_DNA-bd_sf"/>
</dbReference>
<name>A0A1Q3EE40_LENED</name>
<dbReference type="Pfam" id="PF00888">
    <property type="entry name" value="Cullin"/>
    <property type="match status" value="1"/>
</dbReference>
<dbReference type="InterPro" id="IPR000719">
    <property type="entry name" value="Prot_kinase_dom"/>
</dbReference>
<dbReference type="Gene3D" id="1.10.510.10">
    <property type="entry name" value="Transferase(Phosphotransferase) domain 1"/>
    <property type="match status" value="1"/>
</dbReference>
<reference evidence="8 9" key="2">
    <citation type="submission" date="2017-02" db="EMBL/GenBank/DDBJ databases">
        <title>A genome survey and senescence transcriptome analysis in Lentinula edodes.</title>
        <authorList>
            <person name="Sakamoto Y."/>
            <person name="Nakade K."/>
            <person name="Sato S."/>
            <person name="Yoshida Y."/>
            <person name="Miyazaki K."/>
            <person name="Natsume S."/>
            <person name="Konno N."/>
        </authorList>
    </citation>
    <scope>NUCLEOTIDE SEQUENCE [LARGE SCALE GENOMIC DNA]</scope>
    <source>
        <strain evidence="8 9">NBRC 111202</strain>
    </source>
</reference>
<dbReference type="STRING" id="5353.A0A1Q3EE40"/>
<dbReference type="SUPFAM" id="SSF74788">
    <property type="entry name" value="Cullin repeat-like"/>
    <property type="match status" value="1"/>
</dbReference>
<comment type="caution">
    <text evidence="8">The sequence shown here is derived from an EMBL/GenBank/DDBJ whole genome shotgun (WGS) entry which is preliminary data.</text>
</comment>
<dbReference type="SMART" id="SM00182">
    <property type="entry name" value="CULLIN"/>
    <property type="match status" value="1"/>
</dbReference>
<evidence type="ECO:0000313" key="8">
    <source>
        <dbReference type="EMBL" id="GAW05432.1"/>
    </source>
</evidence>
<dbReference type="PANTHER" id="PTHR11932">
    <property type="entry name" value="CULLIN"/>
    <property type="match status" value="1"/>
</dbReference>
<dbReference type="Gene3D" id="3.30.230.130">
    <property type="entry name" value="Cullin, Chain C, Domain 2"/>
    <property type="match status" value="1"/>
</dbReference>
<gene>
    <name evidence="8" type="ORF">LENED_007291</name>
</gene>
<dbReference type="InterPro" id="IPR059120">
    <property type="entry name" value="Cullin-like_AB"/>
</dbReference>
<dbReference type="InterPro" id="IPR001373">
    <property type="entry name" value="Cullin_N"/>
</dbReference>
<dbReference type="InterPro" id="IPR016158">
    <property type="entry name" value="Cullin_homology"/>
</dbReference>
<dbReference type="Pfam" id="PF26557">
    <property type="entry name" value="Cullin_AB"/>
    <property type="match status" value="1"/>
</dbReference>
<evidence type="ECO:0000256" key="5">
    <source>
        <dbReference type="RuleBase" id="RU003829"/>
    </source>
</evidence>
<dbReference type="InterPro" id="IPR036317">
    <property type="entry name" value="Cullin_homology_sf"/>
</dbReference>
<organism evidence="8 9">
    <name type="scientific">Lentinula edodes</name>
    <name type="common">Shiitake mushroom</name>
    <name type="synonym">Lentinus edodes</name>
    <dbReference type="NCBI Taxonomy" id="5353"/>
    <lineage>
        <taxon>Eukaryota</taxon>
        <taxon>Fungi</taxon>
        <taxon>Dikarya</taxon>
        <taxon>Basidiomycota</taxon>
        <taxon>Agaricomycotina</taxon>
        <taxon>Agaricomycetes</taxon>
        <taxon>Agaricomycetidae</taxon>
        <taxon>Agaricales</taxon>
        <taxon>Marasmiineae</taxon>
        <taxon>Omphalotaceae</taxon>
        <taxon>Lentinula</taxon>
    </lineage>
</organism>
<accession>A0A1Q3EE40</accession>
<dbReference type="GO" id="GO:0006511">
    <property type="term" value="P:ubiquitin-dependent protein catabolic process"/>
    <property type="evidence" value="ECO:0007669"/>
    <property type="project" value="InterPro"/>
</dbReference>
<dbReference type="InterPro" id="IPR036390">
    <property type="entry name" value="WH_DNA-bd_sf"/>
</dbReference>
<evidence type="ECO:0000259" key="7">
    <source>
        <dbReference type="PROSITE" id="PS50069"/>
    </source>
</evidence>
<dbReference type="FunFam" id="1.10.10.10:FF:000014">
    <property type="entry name" value="Cullin 1"/>
    <property type="match status" value="1"/>
</dbReference>
<protein>
    <submittedName>
        <fullName evidence="8">Cullin-4b isoform 2</fullName>
    </submittedName>
</protein>
<dbReference type="SUPFAM" id="SSF56112">
    <property type="entry name" value="Protein kinase-like (PK-like)"/>
    <property type="match status" value="1"/>
</dbReference>
<dbReference type="SMART" id="SM00884">
    <property type="entry name" value="Cullin_Nedd8"/>
    <property type="match status" value="1"/>
</dbReference>
<evidence type="ECO:0000256" key="1">
    <source>
        <dbReference type="ARBA" id="ARBA00006019"/>
    </source>
</evidence>
<reference evidence="8 9" key="1">
    <citation type="submission" date="2016-08" db="EMBL/GenBank/DDBJ databases">
        <authorList>
            <consortium name="Lentinula edodes genome sequencing consortium"/>
            <person name="Sakamoto Y."/>
            <person name="Nakade K."/>
            <person name="Sato S."/>
            <person name="Yoshida Y."/>
            <person name="Miyazaki K."/>
            <person name="Natsume S."/>
            <person name="Konno N."/>
        </authorList>
    </citation>
    <scope>NUCLEOTIDE SEQUENCE [LARGE SCALE GENOMIC DNA]</scope>
    <source>
        <strain evidence="8 9">NBRC 111202</strain>
    </source>
</reference>
<comment type="similarity">
    <text evidence="1 4 5">Belongs to the cullin family.</text>
</comment>
<dbReference type="Pfam" id="PF10557">
    <property type="entry name" value="Cullin_Nedd8"/>
    <property type="match status" value="1"/>
</dbReference>
<dbReference type="SUPFAM" id="SSF46785">
    <property type="entry name" value="Winged helix' DNA-binding domain"/>
    <property type="match status" value="1"/>
</dbReference>
<dbReference type="Gene3D" id="1.10.10.10">
    <property type="entry name" value="Winged helix-like DNA-binding domain superfamily/Winged helix DNA-binding domain"/>
    <property type="match status" value="1"/>
</dbReference>
<feature type="domain" description="Protein kinase" evidence="6">
    <location>
        <begin position="1"/>
        <end position="371"/>
    </location>
</feature>
<dbReference type="AlphaFoldDB" id="A0A1Q3EE40"/>
<dbReference type="Proteomes" id="UP000188533">
    <property type="component" value="Unassembled WGS sequence"/>
</dbReference>
<dbReference type="SUPFAM" id="SSF75632">
    <property type="entry name" value="Cullin homology domain"/>
    <property type="match status" value="1"/>
</dbReference>
<dbReference type="SMART" id="SM00220">
    <property type="entry name" value="S_TKc"/>
    <property type="match status" value="1"/>
</dbReference>
<dbReference type="InterPro" id="IPR019559">
    <property type="entry name" value="Cullin_neddylation_domain"/>
</dbReference>
<dbReference type="Gene3D" id="1.20.1310.10">
    <property type="entry name" value="Cullin Repeats"/>
    <property type="match status" value="4"/>
</dbReference>
<evidence type="ECO:0000256" key="2">
    <source>
        <dbReference type="ARBA" id="ARBA00022499"/>
    </source>
</evidence>
<dbReference type="InterPro" id="IPR011009">
    <property type="entry name" value="Kinase-like_dom_sf"/>
</dbReference>
<dbReference type="GO" id="GO:0005524">
    <property type="term" value="F:ATP binding"/>
    <property type="evidence" value="ECO:0007669"/>
    <property type="project" value="InterPro"/>
</dbReference>
<dbReference type="InterPro" id="IPR016159">
    <property type="entry name" value="Cullin_repeat-like_dom_sf"/>
</dbReference>
<sequence>MTPTLKVLTSERINQYAYSRPVTRNSAHSPHVDVSIYKDTMANNKEVLVKAVRRKTAGHEDKYRQLRRNFQAGNNLMNGELSIKKEVAVLTSSRHPNIVRLWEVVDDPSYDRVFLVLEYLAGGEIQWRNENENSPILTVEQSKRIFRDATLGLQYLHHLGIIHRDIKPANLVWSFDQSTVKIIDYGISHRNEENLKRPASASCYREKTISKPNPTLFTTEELTKQRGTGYFMAPEVAWTPPDNTLSSPSIDTLSSTMHADVFQIPVKRPAITKAIDVWSLGVTLYCLLFGKFPFQIPSDGNDNYYHTKYMLFREICTQDWTVPDTMGSDSLPTGGRAATNHDEVIALLDSMLRKDPNSRIAIDCVKCHPWVLSDIPNPQDWLFLTSPYPPKQNHWAKQVGLSLRARYIVCVDGKGEGLYNLLKKELEVCMKDKVLESLMKNGEWISFMGRMCDWFHGAVGLLQSLLSPLDQAYVPTVKGTRSINALAYDIFNDRIFGHAGVSKQLRENLSTWIAADRQNSSGERASRSSVAHLLRHFIAHDVYFGSSQYEQYLLTSTEEYYVALVATLNHDMYDDPSAFFEIAYDLIEAEVERAEEVFPPQSRQSIKETTIRALFILPKVAGADNFNDNWLDRLKWLATPETVKAYVTSNRVPTMGKMYHLLSTLSSVSGSRAPLKVLSNAWKVYIHNIVSDIVKVTSTGSAAPDLEEKMVPNLLKFKEQAEGIIDVAFISKETNKRDGDFSQALSDGFISGFKTRRVKPAEMLAKYLDGMMRKGQAKFFESLSKSNSADGDAIAGATQNAQDTLFHSHLLQVLGLYRFSEDKDVFRTFYHRQLTKRLLLGRSASSDAEVAMLRMLKEQYDSEFDMGETMFKDLALSTELMNEFRNHRLVNGMSDDNLDVRVLQRSAWPFDVSKKQILIPDGMEQQLSNFATFYHKKHGNRTLDWDHALGTMSLKTRFRSPGKDVVEKELSISFLEIREVQHSIDDDDLRRTLQSLACGKKKLLLKEPPGRDVNDGDMFLFNDKFVLSEEGKKAGYKIHVNSIQAKVSVKESATTNRHIQEDRKHLLDAAIVRIMKAKKQLEYEQLKSQTIEAVKRHFAPEVEEIKSRVEALVEQEYLERAERVPGQKPMFKYVA</sequence>
<dbReference type="Gene3D" id="3.30.200.20">
    <property type="entry name" value="Phosphorylase Kinase, domain 1"/>
    <property type="match status" value="1"/>
</dbReference>